<evidence type="ECO:0000256" key="9">
    <source>
        <dbReference type="RuleBase" id="RU365051"/>
    </source>
</evidence>
<reference evidence="11" key="1">
    <citation type="submission" date="2020-08" db="EMBL/GenBank/DDBJ databases">
        <title>Plant Genome Project.</title>
        <authorList>
            <person name="Zhang R.-G."/>
        </authorList>
    </citation>
    <scope>NUCLEOTIDE SEQUENCE</scope>
    <source>
        <strain evidence="11">WSP0</strain>
        <tissue evidence="11">Leaf</tissue>
    </source>
</reference>
<accession>A0AAV6KFS3</accession>
<dbReference type="InterPro" id="IPR027248">
    <property type="entry name" value="Sm_D2"/>
</dbReference>
<dbReference type="Proteomes" id="UP000823749">
    <property type="component" value="Chromosome 4"/>
</dbReference>
<evidence type="ECO:0000256" key="5">
    <source>
        <dbReference type="ARBA" id="ARBA00022664"/>
    </source>
</evidence>
<evidence type="ECO:0000313" key="12">
    <source>
        <dbReference type="Proteomes" id="UP000823749"/>
    </source>
</evidence>
<gene>
    <name evidence="11" type="ORF">RHGRI_009713</name>
</gene>
<dbReference type="CDD" id="cd01720">
    <property type="entry name" value="Sm_D2"/>
    <property type="match status" value="1"/>
</dbReference>
<protein>
    <recommendedName>
        <fullName evidence="9">Small nuclear ribonucleoprotein Sm D2</fullName>
        <shortName evidence="9">Sm-D2</shortName>
    </recommendedName>
    <alternativeName>
        <fullName evidence="9">snRNP core protein D2</fullName>
    </alternativeName>
</protein>
<evidence type="ECO:0000256" key="8">
    <source>
        <dbReference type="ARBA" id="ARBA00023274"/>
    </source>
</evidence>
<dbReference type="PANTHER" id="PTHR12777">
    <property type="entry name" value="SMALL NUCLEAR RIBONUCLEOPROTEIN SM D2"/>
    <property type="match status" value="1"/>
</dbReference>
<evidence type="ECO:0000256" key="2">
    <source>
        <dbReference type="ARBA" id="ARBA00004514"/>
    </source>
</evidence>
<keyword evidence="4" id="KW-0963">Cytoplasm</keyword>
<feature type="domain" description="Sm" evidence="10">
    <location>
        <begin position="154"/>
        <end position="232"/>
    </location>
</feature>
<dbReference type="AlphaFoldDB" id="A0AAV6KFS3"/>
<evidence type="ECO:0000256" key="7">
    <source>
        <dbReference type="ARBA" id="ARBA00023242"/>
    </source>
</evidence>
<keyword evidence="12" id="KW-1185">Reference proteome</keyword>
<evidence type="ECO:0000259" key="10">
    <source>
        <dbReference type="SMART" id="SM00651"/>
    </source>
</evidence>
<dbReference type="GO" id="GO:0006397">
    <property type="term" value="P:mRNA processing"/>
    <property type="evidence" value="ECO:0007669"/>
    <property type="project" value="UniProtKB-KW"/>
</dbReference>
<dbReference type="SUPFAM" id="SSF50182">
    <property type="entry name" value="Sm-like ribonucleoproteins"/>
    <property type="match status" value="1"/>
</dbReference>
<organism evidence="11 12">
    <name type="scientific">Rhododendron griersonianum</name>
    <dbReference type="NCBI Taxonomy" id="479676"/>
    <lineage>
        <taxon>Eukaryota</taxon>
        <taxon>Viridiplantae</taxon>
        <taxon>Streptophyta</taxon>
        <taxon>Embryophyta</taxon>
        <taxon>Tracheophyta</taxon>
        <taxon>Spermatophyta</taxon>
        <taxon>Magnoliopsida</taxon>
        <taxon>eudicotyledons</taxon>
        <taxon>Gunneridae</taxon>
        <taxon>Pentapetalae</taxon>
        <taxon>asterids</taxon>
        <taxon>Ericales</taxon>
        <taxon>Ericaceae</taxon>
        <taxon>Ericoideae</taxon>
        <taxon>Rhodoreae</taxon>
        <taxon>Rhododendron</taxon>
    </lineage>
</organism>
<dbReference type="SMART" id="SM00651">
    <property type="entry name" value="Sm"/>
    <property type="match status" value="1"/>
</dbReference>
<evidence type="ECO:0000256" key="4">
    <source>
        <dbReference type="ARBA" id="ARBA00022490"/>
    </source>
</evidence>
<dbReference type="InterPro" id="IPR036770">
    <property type="entry name" value="Ankyrin_rpt-contain_sf"/>
</dbReference>
<dbReference type="Gene3D" id="2.30.30.100">
    <property type="match status" value="1"/>
</dbReference>
<sequence length="237" mass="27067">MDQKLYKAAKEGNVSCLSEEAMNNEHGIFFLQRTQHGNNIVHIAARAGRDTFVAEALQRFPFLSDQVNSQGDTPLLVAASRSEAYTYNYFEDVTPKRVVEIVEMLRREDKPPRGTQNPMRLNCGPKGGNTTLLDKLVCGDILFVSPRIDLKLHSLIFAKKGCERTCSWNNKKLLGRFRAFDQHCNMVLENVREMWTEVPKTGKGKKKAQPVNKDRFISKFFLRGDFVIIVLRNPKYA</sequence>
<dbReference type="Gene3D" id="1.25.40.20">
    <property type="entry name" value="Ankyrin repeat-containing domain"/>
    <property type="match status" value="1"/>
</dbReference>
<keyword evidence="8 9" id="KW-0687">Ribonucleoprotein</keyword>
<keyword evidence="6 9" id="KW-0508">mRNA splicing</keyword>
<dbReference type="EMBL" id="JACTNZ010000004">
    <property type="protein sequence ID" value="KAG5551386.1"/>
    <property type="molecule type" value="Genomic_DNA"/>
</dbReference>
<dbReference type="Pfam" id="PF01423">
    <property type="entry name" value="LSM"/>
    <property type="match status" value="1"/>
</dbReference>
<evidence type="ECO:0000256" key="1">
    <source>
        <dbReference type="ARBA" id="ARBA00004123"/>
    </source>
</evidence>
<comment type="subcellular location">
    <subcellularLocation>
        <location evidence="2">Cytoplasm</location>
        <location evidence="2">Cytosol</location>
    </subcellularLocation>
    <subcellularLocation>
        <location evidence="1 9">Nucleus</location>
    </subcellularLocation>
</comment>
<evidence type="ECO:0000256" key="6">
    <source>
        <dbReference type="ARBA" id="ARBA00023187"/>
    </source>
</evidence>
<comment type="similarity">
    <text evidence="3 9">Belongs to the snRNP core protein family.</text>
</comment>
<dbReference type="InterPro" id="IPR001163">
    <property type="entry name" value="Sm_dom_euk/arc"/>
</dbReference>
<comment type="caution">
    <text evidence="11">The sequence shown here is derived from an EMBL/GenBank/DDBJ whole genome shotgun (WGS) entry which is preliminary data.</text>
</comment>
<dbReference type="InterPro" id="IPR010920">
    <property type="entry name" value="LSM_dom_sf"/>
</dbReference>
<keyword evidence="5 9" id="KW-0507">mRNA processing</keyword>
<evidence type="ECO:0000313" key="11">
    <source>
        <dbReference type="EMBL" id="KAG5551386.1"/>
    </source>
</evidence>
<dbReference type="GO" id="GO:0005829">
    <property type="term" value="C:cytosol"/>
    <property type="evidence" value="ECO:0007669"/>
    <property type="project" value="UniProtKB-SubCell"/>
</dbReference>
<proteinExistence type="inferred from homology"/>
<dbReference type="GO" id="GO:0008380">
    <property type="term" value="P:RNA splicing"/>
    <property type="evidence" value="ECO:0007669"/>
    <property type="project" value="UniProtKB-KW"/>
</dbReference>
<evidence type="ECO:0000256" key="3">
    <source>
        <dbReference type="ARBA" id="ARBA00008146"/>
    </source>
</evidence>
<dbReference type="SUPFAM" id="SSF48403">
    <property type="entry name" value="Ankyrin repeat"/>
    <property type="match status" value="1"/>
</dbReference>
<keyword evidence="7 9" id="KW-0539">Nucleus</keyword>
<name>A0AAV6KFS3_9ERIC</name>
<dbReference type="GO" id="GO:0030532">
    <property type="term" value="C:small nuclear ribonucleoprotein complex"/>
    <property type="evidence" value="ECO:0007669"/>
    <property type="project" value="InterPro"/>
</dbReference>